<evidence type="ECO:0000313" key="4">
    <source>
        <dbReference type="Proteomes" id="UP000448575"/>
    </source>
</evidence>
<name>A0A6N9HNS2_9BURK</name>
<protein>
    <submittedName>
        <fullName evidence="3">DUF2059 domain-containing protein</fullName>
    </submittedName>
</protein>
<proteinExistence type="predicted"/>
<evidence type="ECO:0000259" key="2">
    <source>
        <dbReference type="Pfam" id="PF09832"/>
    </source>
</evidence>
<dbReference type="RefSeq" id="WP_161028327.1">
    <property type="nucleotide sequence ID" value="NZ_WWCJ01000028.1"/>
</dbReference>
<feature type="domain" description="DUF2059" evidence="2">
    <location>
        <begin position="114"/>
        <end position="170"/>
    </location>
</feature>
<keyword evidence="4" id="KW-1185">Reference proteome</keyword>
<accession>A0A6N9HNS2</accession>
<dbReference type="EMBL" id="WWCJ01000028">
    <property type="protein sequence ID" value="MYN05381.1"/>
    <property type="molecule type" value="Genomic_DNA"/>
</dbReference>
<feature type="signal peptide" evidence="1">
    <location>
        <begin position="1"/>
        <end position="20"/>
    </location>
</feature>
<evidence type="ECO:0000313" key="3">
    <source>
        <dbReference type="EMBL" id="MYN05381.1"/>
    </source>
</evidence>
<reference evidence="3 4" key="1">
    <citation type="submission" date="2019-12" db="EMBL/GenBank/DDBJ databases">
        <title>Novel species isolated from a subtropical stream in China.</title>
        <authorList>
            <person name="Lu H."/>
        </authorList>
    </citation>
    <scope>NUCLEOTIDE SEQUENCE [LARGE SCALE GENOMIC DNA]</scope>
    <source>
        <strain evidence="3 4">DS3</strain>
    </source>
</reference>
<keyword evidence="1" id="KW-0732">Signal</keyword>
<dbReference type="AlphaFoldDB" id="A0A6N9HNS2"/>
<comment type="caution">
    <text evidence="3">The sequence shown here is derived from an EMBL/GenBank/DDBJ whole genome shotgun (WGS) entry which is preliminary data.</text>
</comment>
<organism evidence="3 4">
    <name type="scientific">Pseudoduganella guangdongensis</name>
    <dbReference type="NCBI Taxonomy" id="2692179"/>
    <lineage>
        <taxon>Bacteria</taxon>
        <taxon>Pseudomonadati</taxon>
        <taxon>Pseudomonadota</taxon>
        <taxon>Betaproteobacteria</taxon>
        <taxon>Burkholderiales</taxon>
        <taxon>Oxalobacteraceae</taxon>
        <taxon>Telluria group</taxon>
        <taxon>Pseudoduganella</taxon>
    </lineage>
</organism>
<sequence length="181" mass="19998">MKKFVVSLLACCTFAHGAFAADAAPTPAANAASAAAVREVLDAMNYRVTWAAMMGQMTKAMPGMIRQQTEAALKADSRLTDAQRKERLAKMEADMPKIAEMMDKVMNDPGLVAEMEAEMTTLYTRYFTTDELKQMAAYYRSPLGAKSLQVMPQLMAESMAIGQRVTAPRIQKAMEQFRKPN</sequence>
<dbReference type="Pfam" id="PF09832">
    <property type="entry name" value="DUF2059"/>
    <property type="match status" value="1"/>
</dbReference>
<dbReference type="Proteomes" id="UP000448575">
    <property type="component" value="Unassembled WGS sequence"/>
</dbReference>
<dbReference type="InterPro" id="IPR018637">
    <property type="entry name" value="DUF2059"/>
</dbReference>
<feature type="chain" id="PRO_5027123208" evidence="1">
    <location>
        <begin position="21"/>
        <end position="181"/>
    </location>
</feature>
<evidence type="ECO:0000256" key="1">
    <source>
        <dbReference type="SAM" id="SignalP"/>
    </source>
</evidence>
<gene>
    <name evidence="3" type="ORF">GTP41_25105</name>
</gene>